<organism evidence="6">
    <name type="scientific">hydrothermal vent metagenome</name>
    <dbReference type="NCBI Taxonomy" id="652676"/>
    <lineage>
        <taxon>unclassified sequences</taxon>
        <taxon>metagenomes</taxon>
        <taxon>ecological metagenomes</taxon>
    </lineage>
</organism>
<evidence type="ECO:0000256" key="1">
    <source>
        <dbReference type="ARBA" id="ARBA00022741"/>
    </source>
</evidence>
<sequence length="491" mass="54813">MIKIDHLIKEFDGGVRAVDDISLHVQAGEVFGFLGPNGAGKTTTIKILTTLLHPTSGTVRIAGHDVSQDPLAVRMSFGYVGQQSGVDPAFTVSENMLLQGRLYHLPKKKIEERMEALLSLFDMSERSGQWVGSLSGGLKRRLDIATALIHEPKLLFLDEPTIGLDPKSRADLWAYLRRLNQEGMTLFLTTHHLDEVDQLANRVGILDSGRIRVIGTPDELKDSLGEDTIHLTFDRAVDTAMLEVFRKKEWFKEVIQEGLSLRLYLENGQTYLPKVMQWLETLGLTAKSVLLARPTFDDVYLKYTGKNWLLAGESSEDEWGGKNNKWAKKWKKSGDSDTGGDEAWKKWGDQAQGSWSEEKNIPEKLESNSAEAASESDQSDVSGAGQAEEEPWKKWGDQAQGDWSAEKKSVEKSKDTPSEEVSESTKSDETKKTVENKDAENVPDEPWKKWQGQGDANGSSEDKSSEDKPEGENDAPSQWPSDESSDKNWKE</sequence>
<evidence type="ECO:0000256" key="4">
    <source>
        <dbReference type="SAM" id="MobiDB-lite"/>
    </source>
</evidence>
<dbReference type="GO" id="GO:1900753">
    <property type="term" value="P:doxorubicin transport"/>
    <property type="evidence" value="ECO:0007669"/>
    <property type="project" value="InterPro"/>
</dbReference>
<dbReference type="Gene3D" id="3.40.50.300">
    <property type="entry name" value="P-loop containing nucleotide triphosphate hydrolases"/>
    <property type="match status" value="1"/>
</dbReference>
<dbReference type="InterPro" id="IPR027417">
    <property type="entry name" value="P-loop_NTPase"/>
</dbReference>
<dbReference type="GO" id="GO:0005524">
    <property type="term" value="F:ATP binding"/>
    <property type="evidence" value="ECO:0007669"/>
    <property type="project" value="UniProtKB-KW"/>
</dbReference>
<gene>
    <name evidence="6" type="ORF">MNBD_NITROSPIRAE01-188</name>
</gene>
<feature type="compositionally biased region" description="Basic and acidic residues" evidence="4">
    <location>
        <begin position="404"/>
        <end position="448"/>
    </location>
</feature>
<evidence type="ECO:0000256" key="2">
    <source>
        <dbReference type="ARBA" id="ARBA00022840"/>
    </source>
</evidence>
<accession>A0A3B1D457</accession>
<dbReference type="InterPro" id="IPR003439">
    <property type="entry name" value="ABC_transporter-like_ATP-bd"/>
</dbReference>
<protein>
    <submittedName>
        <fullName evidence="6">Efflux ABC transporter, ATP-binding protein</fullName>
    </submittedName>
</protein>
<dbReference type="SMART" id="SM00382">
    <property type="entry name" value="AAA"/>
    <property type="match status" value="1"/>
</dbReference>
<feature type="region of interest" description="Disordered" evidence="4">
    <location>
        <begin position="314"/>
        <end position="491"/>
    </location>
</feature>
<dbReference type="SUPFAM" id="SSF52540">
    <property type="entry name" value="P-loop containing nucleoside triphosphate hydrolases"/>
    <property type="match status" value="1"/>
</dbReference>
<dbReference type="PANTHER" id="PTHR43582:SF5">
    <property type="entry name" value="ABC TRANSPORTER"/>
    <property type="match status" value="1"/>
</dbReference>
<feature type="compositionally biased region" description="Basic and acidic residues" evidence="4">
    <location>
        <begin position="356"/>
        <end position="366"/>
    </location>
</feature>
<dbReference type="AlphaFoldDB" id="A0A3B1D457"/>
<keyword evidence="2 6" id="KW-0067">ATP-binding</keyword>
<dbReference type="GO" id="GO:0016887">
    <property type="term" value="F:ATP hydrolysis activity"/>
    <property type="evidence" value="ECO:0007669"/>
    <property type="project" value="InterPro"/>
</dbReference>
<evidence type="ECO:0000259" key="5">
    <source>
        <dbReference type="PROSITE" id="PS50893"/>
    </source>
</evidence>
<feature type="compositionally biased region" description="Basic and acidic residues" evidence="4">
    <location>
        <begin position="460"/>
        <end position="471"/>
    </location>
</feature>
<dbReference type="GO" id="GO:0043215">
    <property type="term" value="P:daunorubicin transport"/>
    <property type="evidence" value="ECO:0007669"/>
    <property type="project" value="InterPro"/>
</dbReference>
<proteinExistence type="inferred from homology"/>
<feature type="domain" description="ABC transporter" evidence="5">
    <location>
        <begin position="2"/>
        <end position="233"/>
    </location>
</feature>
<evidence type="ECO:0000256" key="3">
    <source>
        <dbReference type="ARBA" id="ARBA00049985"/>
    </source>
</evidence>
<name>A0A3B1D457_9ZZZZ</name>
<dbReference type="EMBL" id="UOGF01000064">
    <property type="protein sequence ID" value="VAX30768.1"/>
    <property type="molecule type" value="Genomic_DNA"/>
</dbReference>
<evidence type="ECO:0000313" key="6">
    <source>
        <dbReference type="EMBL" id="VAX30768.1"/>
    </source>
</evidence>
<dbReference type="InterPro" id="IPR005894">
    <property type="entry name" value="DrrA"/>
</dbReference>
<dbReference type="PROSITE" id="PS50893">
    <property type="entry name" value="ABC_TRANSPORTER_2"/>
    <property type="match status" value="1"/>
</dbReference>
<feature type="compositionally biased region" description="Low complexity" evidence="4">
    <location>
        <begin position="367"/>
        <end position="376"/>
    </location>
</feature>
<dbReference type="InterPro" id="IPR003593">
    <property type="entry name" value="AAA+_ATPase"/>
</dbReference>
<dbReference type="NCBIfam" id="TIGR01188">
    <property type="entry name" value="drrA"/>
    <property type="match status" value="1"/>
</dbReference>
<dbReference type="PANTHER" id="PTHR43582">
    <property type="entry name" value="LINEARMYCIN RESISTANCE ATP-BINDING PROTEIN LNRL"/>
    <property type="match status" value="1"/>
</dbReference>
<comment type="similarity">
    <text evidence="3">Belongs to the ABC transporter superfamily. Drug exporter-1 (DrugE1) (TC 3.A.1.105) family.</text>
</comment>
<keyword evidence="1" id="KW-0547">Nucleotide-binding</keyword>
<dbReference type="Pfam" id="PF00005">
    <property type="entry name" value="ABC_tran"/>
    <property type="match status" value="1"/>
</dbReference>
<reference evidence="6" key="1">
    <citation type="submission" date="2018-06" db="EMBL/GenBank/DDBJ databases">
        <authorList>
            <person name="Zhirakovskaya E."/>
        </authorList>
    </citation>
    <scope>NUCLEOTIDE SEQUENCE</scope>
</reference>